<dbReference type="InterPro" id="IPR004136">
    <property type="entry name" value="NMO"/>
</dbReference>
<dbReference type="Pfam" id="PF03060">
    <property type="entry name" value="NMO"/>
    <property type="match status" value="1"/>
</dbReference>
<reference evidence="6 7" key="1">
    <citation type="submission" date="2020-12" db="EMBL/GenBank/DDBJ databases">
        <authorList>
            <person name="Shan Y."/>
        </authorList>
    </citation>
    <scope>NUCLEOTIDE SEQUENCE [LARGE SCALE GENOMIC DNA]</scope>
    <source>
        <strain evidence="7">csc3.9</strain>
    </source>
</reference>
<dbReference type="InterPro" id="IPR013785">
    <property type="entry name" value="Aldolase_TIM"/>
</dbReference>
<keyword evidence="2" id="KW-0285">Flavoprotein</keyword>
<comment type="similarity">
    <text evidence="1">Belongs to the nitronate monooxygenase family. NMO class I subfamily.</text>
</comment>
<keyword evidence="7" id="KW-1185">Reference proteome</keyword>
<name>A0A7T4R2A4_9GAMM</name>
<evidence type="ECO:0000256" key="3">
    <source>
        <dbReference type="ARBA" id="ARBA00022643"/>
    </source>
</evidence>
<keyword evidence="4" id="KW-0560">Oxidoreductase</keyword>
<dbReference type="Proteomes" id="UP000596063">
    <property type="component" value="Chromosome"/>
</dbReference>
<sequence>MALPASLENRLTLPLVAAPMFLVSGPELVIQCCKNGVMGSFPALNQRTSEGYEEWLNTIGDALGDEDAPYAVNLIVHRSNPRLQADLELTVKHKVPVVITSLGAAQEVVEAVHSYGGLVFHDVTTIRFAEKALEAGVDGLIAVCAGAGGHAGTYNPFAFIAELRAMTDKTLLASGCISTGDAVLAALACGADLAYAGTRFIAAQESLANDGYKAMVTQYSAADIVYTPKISGAPANFLAPSLQAAGVDLAKVVTPEFDPGEELSGDSKAWKDIWSAGQGIGSIHSVQPAADIVSQFKDEYRQAFERLAGFQ</sequence>
<dbReference type="SUPFAM" id="SSF51412">
    <property type="entry name" value="Inosine monophosphate dehydrogenase (IMPDH)"/>
    <property type="match status" value="1"/>
</dbReference>
<dbReference type="KEGG" id="snan:I6N98_04575"/>
<organism evidence="6 7">
    <name type="scientific">Spongiibacter nanhainus</name>
    <dbReference type="NCBI Taxonomy" id="2794344"/>
    <lineage>
        <taxon>Bacteria</taxon>
        <taxon>Pseudomonadati</taxon>
        <taxon>Pseudomonadota</taxon>
        <taxon>Gammaproteobacteria</taxon>
        <taxon>Cellvibrionales</taxon>
        <taxon>Spongiibacteraceae</taxon>
        <taxon>Spongiibacter</taxon>
    </lineage>
</organism>
<proteinExistence type="inferred from homology"/>
<evidence type="ECO:0000313" key="7">
    <source>
        <dbReference type="Proteomes" id="UP000596063"/>
    </source>
</evidence>
<dbReference type="PANTHER" id="PTHR42747:SF4">
    <property type="entry name" value="BLR1330 PROTEIN"/>
    <property type="match status" value="1"/>
</dbReference>
<dbReference type="FunFam" id="3.20.20.70:FF:000210">
    <property type="entry name" value="2-nitropropane dioxygenase"/>
    <property type="match status" value="1"/>
</dbReference>
<keyword evidence="5 6" id="KW-0503">Monooxygenase</keyword>
<keyword evidence="3" id="KW-0288">FMN</keyword>
<dbReference type="CDD" id="cd04730">
    <property type="entry name" value="NPD_like"/>
    <property type="match status" value="1"/>
</dbReference>
<gene>
    <name evidence="6" type="ORF">I6N98_04575</name>
</gene>
<dbReference type="Gene3D" id="3.20.20.70">
    <property type="entry name" value="Aldolase class I"/>
    <property type="match status" value="1"/>
</dbReference>
<dbReference type="RefSeq" id="WP_198570619.1">
    <property type="nucleotide sequence ID" value="NZ_CP066167.1"/>
</dbReference>
<dbReference type="EMBL" id="CP066167">
    <property type="protein sequence ID" value="QQD19134.1"/>
    <property type="molecule type" value="Genomic_DNA"/>
</dbReference>
<evidence type="ECO:0000256" key="4">
    <source>
        <dbReference type="ARBA" id="ARBA00023002"/>
    </source>
</evidence>
<evidence type="ECO:0000256" key="2">
    <source>
        <dbReference type="ARBA" id="ARBA00022630"/>
    </source>
</evidence>
<dbReference type="GO" id="GO:0018580">
    <property type="term" value="F:nitronate monooxygenase activity"/>
    <property type="evidence" value="ECO:0007669"/>
    <property type="project" value="InterPro"/>
</dbReference>
<dbReference type="AlphaFoldDB" id="A0A7T4R2A4"/>
<evidence type="ECO:0000256" key="1">
    <source>
        <dbReference type="ARBA" id="ARBA00009881"/>
    </source>
</evidence>
<dbReference type="PANTHER" id="PTHR42747">
    <property type="entry name" value="NITRONATE MONOOXYGENASE-RELATED"/>
    <property type="match status" value="1"/>
</dbReference>
<evidence type="ECO:0000256" key="5">
    <source>
        <dbReference type="ARBA" id="ARBA00023033"/>
    </source>
</evidence>
<evidence type="ECO:0000313" key="6">
    <source>
        <dbReference type="EMBL" id="QQD19134.1"/>
    </source>
</evidence>
<protein>
    <submittedName>
        <fullName evidence="6">Nitronate monooxygenase</fullName>
    </submittedName>
</protein>
<accession>A0A7T4R2A4</accession>